<keyword evidence="6 9" id="KW-0408">Iron</keyword>
<gene>
    <name evidence="9 10" type="primary">uxuA</name>
    <name evidence="10" type="ORF">HMPREF0444_0563</name>
</gene>
<organism evidence="10 11">
    <name type="scientific">Granulicatella adiacens ATCC 49175</name>
    <dbReference type="NCBI Taxonomy" id="638301"/>
    <lineage>
        <taxon>Bacteria</taxon>
        <taxon>Bacillati</taxon>
        <taxon>Bacillota</taxon>
        <taxon>Bacilli</taxon>
        <taxon>Lactobacillales</taxon>
        <taxon>Carnobacteriaceae</taxon>
        <taxon>Granulicatella</taxon>
    </lineage>
</organism>
<dbReference type="eggNOG" id="COG1312">
    <property type="taxonomic scope" value="Bacteria"/>
</dbReference>
<dbReference type="Proteomes" id="UP000005926">
    <property type="component" value="Unassembled WGS sequence"/>
</dbReference>
<dbReference type="GO" id="GO:0008927">
    <property type="term" value="F:mannonate dehydratase activity"/>
    <property type="evidence" value="ECO:0007669"/>
    <property type="project" value="UniProtKB-UniRule"/>
</dbReference>
<evidence type="ECO:0000256" key="7">
    <source>
        <dbReference type="ARBA" id="ARBA00023211"/>
    </source>
</evidence>
<evidence type="ECO:0000256" key="9">
    <source>
        <dbReference type="HAMAP-Rule" id="MF_00106"/>
    </source>
</evidence>
<dbReference type="Gene3D" id="3.20.20.150">
    <property type="entry name" value="Divalent-metal-dependent TIM barrel enzymes"/>
    <property type="match status" value="1"/>
</dbReference>
<dbReference type="InterPro" id="IPR036237">
    <property type="entry name" value="Xyl_isomerase-like_sf"/>
</dbReference>
<dbReference type="Pfam" id="PF03786">
    <property type="entry name" value="UxuA"/>
    <property type="match status" value="1"/>
</dbReference>
<comment type="caution">
    <text evidence="10">The sequence shown here is derived from an EMBL/GenBank/DDBJ whole genome shotgun (WGS) entry which is preliminary data.</text>
</comment>
<evidence type="ECO:0000313" key="11">
    <source>
        <dbReference type="Proteomes" id="UP000005926"/>
    </source>
</evidence>
<dbReference type="PANTHER" id="PTHR30387:SF2">
    <property type="entry name" value="MANNONATE DEHYDRATASE"/>
    <property type="match status" value="1"/>
</dbReference>
<evidence type="ECO:0000256" key="8">
    <source>
        <dbReference type="ARBA" id="ARBA00023239"/>
    </source>
</evidence>
<evidence type="ECO:0000256" key="6">
    <source>
        <dbReference type="ARBA" id="ARBA00023004"/>
    </source>
</evidence>
<dbReference type="GO" id="GO:0008198">
    <property type="term" value="F:ferrous iron binding"/>
    <property type="evidence" value="ECO:0007669"/>
    <property type="project" value="TreeGrafter"/>
</dbReference>
<evidence type="ECO:0000256" key="4">
    <source>
        <dbReference type="ARBA" id="ARBA00007389"/>
    </source>
</evidence>
<evidence type="ECO:0000256" key="5">
    <source>
        <dbReference type="ARBA" id="ARBA00012927"/>
    </source>
</evidence>
<dbReference type="GeneID" id="78413105"/>
<reference evidence="10 11" key="1">
    <citation type="submission" date="2009-08" db="EMBL/GenBank/DDBJ databases">
        <authorList>
            <person name="Muzny D."/>
            <person name="Qin X."/>
            <person name="Deng J."/>
            <person name="Jiang H."/>
            <person name="Liu Y."/>
            <person name="Qu J."/>
            <person name="Song X.-Z."/>
            <person name="Zhang L."/>
            <person name="Thornton R."/>
            <person name="Coyle M."/>
            <person name="Francisco L."/>
            <person name="Jackson L."/>
            <person name="Javaid M."/>
            <person name="Korchina V."/>
            <person name="Kovar C."/>
            <person name="Mata R."/>
            <person name="Mathew T."/>
            <person name="Ngo R."/>
            <person name="Nguyen L."/>
            <person name="Nguyen N."/>
            <person name="Okwuonu G."/>
            <person name="Ongeri F."/>
            <person name="Pham C."/>
            <person name="Simmons D."/>
            <person name="Wilczek-Boney K."/>
            <person name="Hale W."/>
            <person name="Jakkamsetti A."/>
            <person name="Pham P."/>
            <person name="Ruth R."/>
            <person name="San Lucas F."/>
            <person name="Warren J."/>
            <person name="Zhang J."/>
            <person name="Zhao Z."/>
            <person name="Zhou C."/>
            <person name="Zhu D."/>
            <person name="Lee S."/>
            <person name="Bess C."/>
            <person name="Blankenburg K."/>
            <person name="Forbes L."/>
            <person name="Fu Q."/>
            <person name="Gubbala S."/>
            <person name="Hirani K."/>
            <person name="Jayaseelan J.C."/>
            <person name="Lara F."/>
            <person name="Munidasa M."/>
            <person name="Palculict T."/>
            <person name="Patil S."/>
            <person name="Pu L.-L."/>
            <person name="Saada N."/>
            <person name="Tang L."/>
            <person name="Weissenberger G."/>
            <person name="Zhu Y."/>
            <person name="Hemphill L."/>
            <person name="Shang Y."/>
            <person name="Youmans B."/>
            <person name="Ayvaz T."/>
            <person name="Ross M."/>
            <person name="Santibanez J."/>
            <person name="Aqrawi P."/>
            <person name="Gross S."/>
            <person name="Joshi V."/>
            <person name="Fowler G."/>
            <person name="Nazareth L."/>
            <person name="Reid J."/>
            <person name="Worley K."/>
            <person name="Petrosino J."/>
            <person name="Highlander S."/>
            <person name="Gibbs R."/>
        </authorList>
    </citation>
    <scope>NUCLEOTIDE SEQUENCE [LARGE SCALE GENOMIC DNA]</scope>
    <source>
        <strain evidence="10 11">ATCC 49175</strain>
    </source>
</reference>
<proteinExistence type="inferred from homology"/>
<comment type="catalytic activity">
    <reaction evidence="1 9">
        <text>D-mannonate = 2-dehydro-3-deoxy-D-gluconate + H2O</text>
        <dbReference type="Rhea" id="RHEA:20097"/>
        <dbReference type="ChEBI" id="CHEBI:15377"/>
        <dbReference type="ChEBI" id="CHEBI:17767"/>
        <dbReference type="ChEBI" id="CHEBI:57990"/>
        <dbReference type="EC" id="4.2.1.8"/>
    </reaction>
</comment>
<name>C8NF68_9LACT</name>
<comment type="function">
    <text evidence="2 9">Catalyzes the dehydration of D-mannonate.</text>
</comment>
<comment type="similarity">
    <text evidence="4 9">Belongs to the mannonate dehydratase family.</text>
</comment>
<comment type="pathway">
    <text evidence="3 9">Carbohydrate metabolism; pentose and glucuronate interconversion.</text>
</comment>
<dbReference type="EMBL" id="ACKZ01000012">
    <property type="protein sequence ID" value="EEW37777.1"/>
    <property type="molecule type" value="Genomic_DNA"/>
</dbReference>
<sequence>MEMTFRWYGNDDQVTLENIRQIPGMKGIVTAIYDVPVGEVWSRERIRQLKQDVEASGLKLSVIESVPVHEDIKLGKPTRDQLIDNYIQTIKNLGAEGVNIVCYNFMPVFDWTRTDLAYELPDGSNALIFDEEVAKKMDPVKGELSLPGWDSSYTKDEMKAIMDEYSKVDEEKLWEHLEYFIKRVIPAAEEAGVKMAIHPDDPPYSIFGLPRIITCKENLVRFVELYDSPNNGVTVCVGSYASDPNNDAVEMLKEMLKRNRVNFMHARNIRLTGKGKSFEESAHPTEYGSIDMYEVVKALHDANWEGPIRPDHGRMIWGETGRPGYGLFDRALGATYLHGLAEAVAKNAKQ</sequence>
<dbReference type="AlphaFoldDB" id="C8NF68"/>
<dbReference type="NCBIfam" id="NF003027">
    <property type="entry name" value="PRK03906.1"/>
    <property type="match status" value="2"/>
</dbReference>
<dbReference type="NCBIfam" id="TIGR00695">
    <property type="entry name" value="uxuA"/>
    <property type="match status" value="1"/>
</dbReference>
<evidence type="ECO:0000256" key="1">
    <source>
        <dbReference type="ARBA" id="ARBA00001794"/>
    </source>
</evidence>
<dbReference type="RefSeq" id="WP_005605753.1">
    <property type="nucleotide sequence ID" value="NZ_CP102283.1"/>
</dbReference>
<dbReference type="SUPFAM" id="SSF51658">
    <property type="entry name" value="Xylose isomerase-like"/>
    <property type="match status" value="1"/>
</dbReference>
<dbReference type="InterPro" id="IPR004628">
    <property type="entry name" value="Man_deHydtase"/>
</dbReference>
<dbReference type="PIRSF" id="PIRSF016049">
    <property type="entry name" value="Man_dehyd"/>
    <property type="match status" value="1"/>
</dbReference>
<dbReference type="PANTHER" id="PTHR30387">
    <property type="entry name" value="MANNONATE DEHYDRATASE"/>
    <property type="match status" value="1"/>
</dbReference>
<dbReference type="GO" id="GO:0042840">
    <property type="term" value="P:D-glucuronate catabolic process"/>
    <property type="evidence" value="ECO:0007669"/>
    <property type="project" value="TreeGrafter"/>
</dbReference>
<comment type="cofactor">
    <cofactor evidence="9">
        <name>Fe(2+)</name>
        <dbReference type="ChEBI" id="CHEBI:29033"/>
    </cofactor>
    <cofactor evidence="9">
        <name>Mn(2+)</name>
        <dbReference type="ChEBI" id="CHEBI:29035"/>
    </cofactor>
</comment>
<accession>C8NF68</accession>
<dbReference type="STRING" id="638301.HMPREF0444_0563"/>
<keyword evidence="11" id="KW-1185">Reference proteome</keyword>
<evidence type="ECO:0000313" key="10">
    <source>
        <dbReference type="EMBL" id="EEW37777.1"/>
    </source>
</evidence>
<evidence type="ECO:0000256" key="2">
    <source>
        <dbReference type="ARBA" id="ARBA00002713"/>
    </source>
</evidence>
<dbReference type="EC" id="4.2.1.8" evidence="5 9"/>
<dbReference type="GO" id="GO:0030145">
    <property type="term" value="F:manganese ion binding"/>
    <property type="evidence" value="ECO:0007669"/>
    <property type="project" value="TreeGrafter"/>
</dbReference>
<dbReference type="HOGENOM" id="CLU_058621_1_0_9"/>
<dbReference type="HAMAP" id="MF_00106">
    <property type="entry name" value="UxuA"/>
    <property type="match status" value="1"/>
</dbReference>
<protein>
    <recommendedName>
        <fullName evidence="5 9">Mannonate dehydratase</fullName>
        <ecNumber evidence="5 9">4.2.1.8</ecNumber>
    </recommendedName>
    <alternativeName>
        <fullName evidence="9">D-mannonate hydro-lyase</fullName>
    </alternativeName>
</protein>
<dbReference type="UniPathway" id="UPA00246"/>
<keyword evidence="7 9" id="KW-0464">Manganese</keyword>
<keyword evidence="8 9" id="KW-0456">Lyase</keyword>
<evidence type="ECO:0000256" key="3">
    <source>
        <dbReference type="ARBA" id="ARBA00004892"/>
    </source>
</evidence>